<reference evidence="3" key="1">
    <citation type="submission" date="2008-03" db="EMBL/GenBank/DDBJ databases">
        <title>Complete sequence of chromosome of Beijerinckia indica subsp. indica ATCC 9039.</title>
        <authorList>
            <consortium name="US DOE Joint Genome Institute"/>
            <person name="Copeland A."/>
            <person name="Lucas S."/>
            <person name="Lapidus A."/>
            <person name="Glavina del Rio T."/>
            <person name="Dalin E."/>
            <person name="Tice H."/>
            <person name="Bruce D."/>
            <person name="Goodwin L."/>
            <person name="Pitluck S."/>
            <person name="LaButti K."/>
            <person name="Schmutz J."/>
            <person name="Larimer F."/>
            <person name="Land M."/>
            <person name="Hauser L."/>
            <person name="Kyrpides N."/>
            <person name="Mikhailova N."/>
            <person name="Dunfield P.F."/>
            <person name="Dedysh S.N."/>
            <person name="Liesack W."/>
            <person name="Saw J.H."/>
            <person name="Alam M."/>
            <person name="Chen Y."/>
            <person name="Murrell J.C."/>
            <person name="Richardson P."/>
        </authorList>
    </citation>
    <scope>NUCLEOTIDE SEQUENCE [LARGE SCALE GENOMIC DNA]</scope>
    <source>
        <strain evidence="3">ATCC 9039 / DSM 1715 / NCIMB 8712</strain>
    </source>
</reference>
<keyword evidence="1" id="KW-0812">Transmembrane</keyword>
<protein>
    <recommendedName>
        <fullName evidence="4">DUF983 domain-containing protein</fullName>
    </recommendedName>
</protein>
<organism evidence="2 3">
    <name type="scientific">Beijerinckia indica subsp. indica (strain ATCC 9039 / DSM 1715 / NCIMB 8712)</name>
    <dbReference type="NCBI Taxonomy" id="395963"/>
    <lineage>
        <taxon>Bacteria</taxon>
        <taxon>Pseudomonadati</taxon>
        <taxon>Pseudomonadota</taxon>
        <taxon>Alphaproteobacteria</taxon>
        <taxon>Hyphomicrobiales</taxon>
        <taxon>Beijerinckiaceae</taxon>
        <taxon>Beijerinckia</taxon>
    </lineage>
</organism>
<keyword evidence="1" id="KW-1133">Transmembrane helix</keyword>
<keyword evidence="1" id="KW-0472">Membrane</keyword>
<feature type="transmembrane region" description="Helical" evidence="1">
    <location>
        <begin position="58"/>
        <end position="78"/>
    </location>
</feature>
<evidence type="ECO:0000313" key="3">
    <source>
        <dbReference type="Proteomes" id="UP000001695"/>
    </source>
</evidence>
<dbReference type="EMBL" id="CP001016">
    <property type="protein sequence ID" value="ACB94374.1"/>
    <property type="molecule type" value="Genomic_DNA"/>
</dbReference>
<proteinExistence type="predicted"/>
<reference evidence="2 3" key="2">
    <citation type="journal article" date="2010" name="J. Bacteriol.">
        <title>Complete genome sequence of Beijerinckia indica subsp. indica.</title>
        <authorList>
            <person name="Tamas I."/>
            <person name="Dedysh S.N."/>
            <person name="Liesack W."/>
            <person name="Stott M.B."/>
            <person name="Alam M."/>
            <person name="Murrell J.C."/>
            <person name="Dunfield P.F."/>
        </authorList>
    </citation>
    <scope>NUCLEOTIDE SEQUENCE [LARGE SCALE GENOMIC DNA]</scope>
    <source>
        <strain evidence="3">ATCC 9039 / DSM 1715 / NCIMB 8712</strain>
    </source>
</reference>
<keyword evidence="3" id="KW-1185">Reference proteome</keyword>
<evidence type="ECO:0000256" key="1">
    <source>
        <dbReference type="SAM" id="Phobius"/>
    </source>
</evidence>
<dbReference type="HOGENOM" id="CLU_133751_0_0_5"/>
<evidence type="ECO:0008006" key="4">
    <source>
        <dbReference type="Google" id="ProtNLM"/>
    </source>
</evidence>
<dbReference type="KEGG" id="bid:Bind_0724"/>
<dbReference type="eggNOG" id="COG5349">
    <property type="taxonomic scope" value="Bacteria"/>
</dbReference>
<dbReference type="AlphaFoldDB" id="B2IGJ2"/>
<dbReference type="RefSeq" id="WP_012383731.1">
    <property type="nucleotide sequence ID" value="NC_010581.1"/>
</dbReference>
<gene>
    <name evidence="2" type="ordered locus">Bind_0724</name>
</gene>
<dbReference type="Proteomes" id="UP000001695">
    <property type="component" value="Chromosome"/>
</dbReference>
<feature type="transmembrane region" description="Helical" evidence="1">
    <location>
        <begin position="84"/>
        <end position="103"/>
    </location>
</feature>
<evidence type="ECO:0000313" key="2">
    <source>
        <dbReference type="EMBL" id="ACB94374.1"/>
    </source>
</evidence>
<dbReference type="STRING" id="395963.Bind_0724"/>
<sequence>MNEPNTPVPPLSPLLTGLKGTCPRCGEGKLFHNFLTLNPRCTHCGLDFTFIDAGDGPAVFVTLIGGFIVLGLALWTELTYEPPIWVHIILFFPLTVLICGGLLRPLKGWLIAMQYKHKAEQGRLENQ</sequence>
<dbReference type="InterPro" id="IPR009325">
    <property type="entry name" value="DUF983"/>
</dbReference>
<accession>B2IGJ2</accession>
<dbReference type="Pfam" id="PF06170">
    <property type="entry name" value="DUF983"/>
    <property type="match status" value="1"/>
</dbReference>
<dbReference type="OrthoDB" id="9799456at2"/>
<name>B2IGJ2_BEII9</name>